<dbReference type="Proteomes" id="UP000249061">
    <property type="component" value="Unassembled WGS sequence"/>
</dbReference>
<feature type="transmembrane region" description="Helical" evidence="8">
    <location>
        <begin position="238"/>
        <end position="261"/>
    </location>
</feature>
<evidence type="ECO:0000313" key="9">
    <source>
        <dbReference type="EMBL" id="PZR10524.1"/>
    </source>
</evidence>
<accession>A0A2W5V467</accession>
<name>A0A2W5V467_9BACT</name>
<evidence type="ECO:0000256" key="6">
    <source>
        <dbReference type="ARBA" id="ARBA00023136"/>
    </source>
</evidence>
<dbReference type="InterPro" id="IPR018584">
    <property type="entry name" value="GT87"/>
</dbReference>
<keyword evidence="6 8" id="KW-0472">Membrane</keyword>
<keyword evidence="5 8" id="KW-1133">Transmembrane helix</keyword>
<feature type="transmembrane region" description="Helical" evidence="8">
    <location>
        <begin position="179"/>
        <end position="197"/>
    </location>
</feature>
<evidence type="ECO:0000256" key="1">
    <source>
        <dbReference type="ARBA" id="ARBA00004651"/>
    </source>
</evidence>
<evidence type="ECO:0000256" key="4">
    <source>
        <dbReference type="ARBA" id="ARBA00022692"/>
    </source>
</evidence>
<feature type="transmembrane region" description="Helical" evidence="8">
    <location>
        <begin position="267"/>
        <end position="292"/>
    </location>
</feature>
<comment type="similarity">
    <text evidence="7">Belongs to the glycosyltransferase 87 family.</text>
</comment>
<dbReference type="GO" id="GO:0016758">
    <property type="term" value="F:hexosyltransferase activity"/>
    <property type="evidence" value="ECO:0007669"/>
    <property type="project" value="InterPro"/>
</dbReference>
<evidence type="ECO:0000256" key="5">
    <source>
        <dbReference type="ARBA" id="ARBA00022989"/>
    </source>
</evidence>
<keyword evidence="4 8" id="KW-0812">Transmembrane</keyword>
<proteinExistence type="inferred from homology"/>
<comment type="subcellular location">
    <subcellularLocation>
        <location evidence="1">Cell membrane</location>
        <topology evidence="1">Multi-pass membrane protein</topology>
    </subcellularLocation>
</comment>
<keyword evidence="2" id="KW-1003">Cell membrane</keyword>
<dbReference type="Pfam" id="PF09594">
    <property type="entry name" value="GT87"/>
    <property type="match status" value="1"/>
</dbReference>
<dbReference type="GO" id="GO:0005886">
    <property type="term" value="C:plasma membrane"/>
    <property type="evidence" value="ECO:0007669"/>
    <property type="project" value="UniProtKB-SubCell"/>
</dbReference>
<dbReference type="EMBL" id="QFQP01000017">
    <property type="protein sequence ID" value="PZR10524.1"/>
    <property type="molecule type" value="Genomic_DNA"/>
</dbReference>
<evidence type="ECO:0000313" key="10">
    <source>
        <dbReference type="Proteomes" id="UP000249061"/>
    </source>
</evidence>
<gene>
    <name evidence="9" type="ORF">DI536_19985</name>
</gene>
<evidence type="ECO:0008006" key="11">
    <source>
        <dbReference type="Google" id="ProtNLM"/>
    </source>
</evidence>
<feature type="transmembrane region" description="Helical" evidence="8">
    <location>
        <begin position="147"/>
        <end position="167"/>
    </location>
</feature>
<organism evidence="9 10">
    <name type="scientific">Archangium gephyra</name>
    <dbReference type="NCBI Taxonomy" id="48"/>
    <lineage>
        <taxon>Bacteria</taxon>
        <taxon>Pseudomonadati</taxon>
        <taxon>Myxococcota</taxon>
        <taxon>Myxococcia</taxon>
        <taxon>Myxococcales</taxon>
        <taxon>Cystobacterineae</taxon>
        <taxon>Archangiaceae</taxon>
        <taxon>Archangium</taxon>
    </lineage>
</organism>
<reference evidence="9 10" key="1">
    <citation type="submission" date="2017-08" db="EMBL/GenBank/DDBJ databases">
        <title>Infants hospitalized years apart are colonized by the same room-sourced microbial strains.</title>
        <authorList>
            <person name="Brooks B."/>
            <person name="Olm M.R."/>
            <person name="Firek B.A."/>
            <person name="Baker R."/>
            <person name="Thomas B.C."/>
            <person name="Morowitz M.J."/>
            <person name="Banfield J.F."/>
        </authorList>
    </citation>
    <scope>NUCLEOTIDE SEQUENCE [LARGE SCALE GENOMIC DNA]</scope>
    <source>
        <strain evidence="9">S2_003_000_R2_14</strain>
    </source>
</reference>
<dbReference type="AlphaFoldDB" id="A0A2W5V467"/>
<protein>
    <recommendedName>
        <fullName evidence="11">DUF2029 domain-containing protein</fullName>
    </recommendedName>
</protein>
<keyword evidence="3" id="KW-0808">Transferase</keyword>
<evidence type="ECO:0000256" key="2">
    <source>
        <dbReference type="ARBA" id="ARBA00022475"/>
    </source>
</evidence>
<feature type="transmembrane region" description="Helical" evidence="8">
    <location>
        <begin position="342"/>
        <end position="361"/>
    </location>
</feature>
<feature type="transmembrane region" description="Helical" evidence="8">
    <location>
        <begin position="102"/>
        <end position="119"/>
    </location>
</feature>
<feature type="transmembrane region" description="Helical" evidence="8">
    <location>
        <begin position="304"/>
        <end position="322"/>
    </location>
</feature>
<evidence type="ECO:0000256" key="7">
    <source>
        <dbReference type="ARBA" id="ARBA00024033"/>
    </source>
</evidence>
<evidence type="ECO:0000256" key="3">
    <source>
        <dbReference type="ARBA" id="ARBA00022679"/>
    </source>
</evidence>
<evidence type="ECO:0000256" key="8">
    <source>
        <dbReference type="SAM" id="Phobius"/>
    </source>
</evidence>
<sequence length="371" mass="40567">MALTIGSNDVRIWEVFGQHIAEHGLVQTYLVLDGGPAAPVPVFNHPPLAGLWVALCWWVSNLTGLRFAIALKAAGLAAEFATARILWLVWKQKAGSERAWKVVAAYSLGLCAILVSAFHGNTDCVYAMLVLLAAFLFAGGRPLPAGLALALAINVKLIPVFAIPAFFAACRDWKTFTRFVAGLAVGVLPFVPVLLLIPAQFAKNVLSYTPNLEHWGVVGIMLLSSETRRLGSVMPETIALYVQYSKVLLVFAIGGAAVWARRARVDVFVSVLLALTLFLVLTPGFGVQYTVLLCPILFAVSLRWGWAWTTVAGLFIFVPYFVFMESTFPWESGFRTRYPHPAPLLGFLAWVLLLQLVAAILRRRFSRAAAP</sequence>
<comment type="caution">
    <text evidence="9">The sequence shown here is derived from an EMBL/GenBank/DDBJ whole genome shotgun (WGS) entry which is preliminary data.</text>
</comment>